<dbReference type="RefSeq" id="WP_143132511.1">
    <property type="nucleotide sequence ID" value="NZ_FOWC01000009.1"/>
</dbReference>
<dbReference type="GO" id="GO:0004672">
    <property type="term" value="F:protein kinase activity"/>
    <property type="evidence" value="ECO:0007669"/>
    <property type="project" value="InterPro"/>
</dbReference>
<dbReference type="STRING" id="112413.SAMN05421854_109103"/>
<dbReference type="Proteomes" id="UP000199137">
    <property type="component" value="Unassembled WGS sequence"/>
</dbReference>
<name>A0A1I5W7Y2_9PSEU</name>
<reference evidence="3 4" key="1">
    <citation type="submission" date="2016-10" db="EMBL/GenBank/DDBJ databases">
        <authorList>
            <person name="de Groot N.N."/>
        </authorList>
    </citation>
    <scope>NUCLEOTIDE SEQUENCE [LARGE SCALE GENOMIC DNA]</scope>
    <source>
        <strain evidence="3 4">DSM 44637</strain>
    </source>
</reference>
<organism evidence="3 4">
    <name type="scientific">Amycolatopsis rubida</name>
    <dbReference type="NCBI Taxonomy" id="112413"/>
    <lineage>
        <taxon>Bacteria</taxon>
        <taxon>Bacillati</taxon>
        <taxon>Actinomycetota</taxon>
        <taxon>Actinomycetes</taxon>
        <taxon>Pseudonocardiales</taxon>
        <taxon>Pseudonocardiaceae</taxon>
        <taxon>Amycolatopsis</taxon>
    </lineage>
</organism>
<feature type="compositionally biased region" description="Low complexity" evidence="1">
    <location>
        <begin position="478"/>
        <end position="495"/>
    </location>
</feature>
<dbReference type="EMBL" id="FOWC01000009">
    <property type="protein sequence ID" value="SFQ15860.1"/>
    <property type="molecule type" value="Genomic_DNA"/>
</dbReference>
<sequence length="563" mass="62344">MTLPSMDAYQQAVQLKQSFTDPVLSRGKLERTPLMTPVVASGGFALTYLFAVDGQKVAVRCFHKQGNHLEERYNQVSRFVRVHSELPFLIPVDYLPHGIEVEGARYPVVKMPWVDGFQLDHWVEDHLREPAALTTVGREVSKAATQLRAAGAAHGDLQHGNILIDDDNAVRLIDYDGMYLPELRRYGAAEQGHRNYQHPSRQDSYNVGLDEFAAATIELSLDALAHDPSLWDRFHNEDNLLFTARDFAEPDTSNLFFALSTIPPVAEAVTRLRRACLAPMPEITLALSGGTATEDHDRVVQAAPNELVCIEADDRKKLFQHIGDKVTVFGQIESIKRNRAMRGGTITLLNTGDYRKAAFVFISYDEARSHLEDRFGPNLEGLDGSWVSVTGLLATYPTRWCDDHTPQVEISRGSELRTVSGEELIALRARSRGEEPPAPSKSPVKRVRAFPPIDFQARLKELYADSPAVQSPRPAPARPAAAPNTPATHPSGSPRPSVPPPTSYPPSVASHPPRTQSPPANTWAPPPAPVRQPAPPPGNPWAPPRVPVRPSWGVRLRRWFQGR</sequence>
<feature type="compositionally biased region" description="Pro residues" evidence="1">
    <location>
        <begin position="524"/>
        <end position="547"/>
    </location>
</feature>
<dbReference type="OrthoDB" id="9795390at2"/>
<evidence type="ECO:0000256" key="1">
    <source>
        <dbReference type="SAM" id="MobiDB-lite"/>
    </source>
</evidence>
<dbReference type="InterPro" id="IPR000719">
    <property type="entry name" value="Prot_kinase_dom"/>
</dbReference>
<evidence type="ECO:0000313" key="3">
    <source>
        <dbReference type="EMBL" id="SFQ15860.1"/>
    </source>
</evidence>
<accession>A0A1I5W7Y2</accession>
<feature type="region of interest" description="Disordered" evidence="1">
    <location>
        <begin position="428"/>
        <end position="449"/>
    </location>
</feature>
<protein>
    <recommendedName>
        <fullName evidence="2">Protein kinase domain-containing protein</fullName>
    </recommendedName>
</protein>
<feature type="region of interest" description="Disordered" evidence="1">
    <location>
        <begin position="467"/>
        <end position="563"/>
    </location>
</feature>
<gene>
    <name evidence="3" type="ORF">SAMN05421854_109103</name>
</gene>
<dbReference type="Gene3D" id="1.10.510.10">
    <property type="entry name" value="Transferase(Phosphotransferase) domain 1"/>
    <property type="match status" value="1"/>
</dbReference>
<dbReference type="AlphaFoldDB" id="A0A1I5W7Y2"/>
<feature type="domain" description="Protein kinase" evidence="2">
    <location>
        <begin position="33"/>
        <end position="299"/>
    </location>
</feature>
<evidence type="ECO:0000259" key="2">
    <source>
        <dbReference type="PROSITE" id="PS50011"/>
    </source>
</evidence>
<proteinExistence type="predicted"/>
<dbReference type="GO" id="GO:0005524">
    <property type="term" value="F:ATP binding"/>
    <property type="evidence" value="ECO:0007669"/>
    <property type="project" value="InterPro"/>
</dbReference>
<dbReference type="SUPFAM" id="SSF56112">
    <property type="entry name" value="Protein kinase-like (PK-like)"/>
    <property type="match status" value="1"/>
</dbReference>
<dbReference type="PROSITE" id="PS50011">
    <property type="entry name" value="PROTEIN_KINASE_DOM"/>
    <property type="match status" value="1"/>
</dbReference>
<evidence type="ECO:0000313" key="4">
    <source>
        <dbReference type="Proteomes" id="UP000199137"/>
    </source>
</evidence>
<dbReference type="InterPro" id="IPR011009">
    <property type="entry name" value="Kinase-like_dom_sf"/>
</dbReference>